<dbReference type="Proteomes" id="UP000236291">
    <property type="component" value="Unassembled WGS sequence"/>
</dbReference>
<dbReference type="EMBL" id="ASHM01179501">
    <property type="protein sequence ID" value="PNX65426.1"/>
    <property type="molecule type" value="Genomic_DNA"/>
</dbReference>
<sequence>MRTEHHHGATGYSRHVTLKPSPMDQYDA</sequence>
<proteinExistence type="predicted"/>
<organism evidence="2 3">
    <name type="scientific">Trifolium pratense</name>
    <name type="common">Red clover</name>
    <dbReference type="NCBI Taxonomy" id="57577"/>
    <lineage>
        <taxon>Eukaryota</taxon>
        <taxon>Viridiplantae</taxon>
        <taxon>Streptophyta</taxon>
        <taxon>Embryophyta</taxon>
        <taxon>Tracheophyta</taxon>
        <taxon>Spermatophyta</taxon>
        <taxon>Magnoliopsida</taxon>
        <taxon>eudicotyledons</taxon>
        <taxon>Gunneridae</taxon>
        <taxon>Pentapetalae</taxon>
        <taxon>rosids</taxon>
        <taxon>fabids</taxon>
        <taxon>Fabales</taxon>
        <taxon>Fabaceae</taxon>
        <taxon>Papilionoideae</taxon>
        <taxon>50 kb inversion clade</taxon>
        <taxon>NPAAA clade</taxon>
        <taxon>Hologalegina</taxon>
        <taxon>IRL clade</taxon>
        <taxon>Trifolieae</taxon>
        <taxon>Trifolium</taxon>
    </lineage>
</organism>
<name>A0A2K3KGL1_TRIPR</name>
<evidence type="ECO:0000256" key="1">
    <source>
        <dbReference type="SAM" id="MobiDB-lite"/>
    </source>
</evidence>
<protein>
    <submittedName>
        <fullName evidence="2">Uncharacterized protein</fullName>
    </submittedName>
</protein>
<reference evidence="2 3" key="1">
    <citation type="journal article" date="2014" name="Am. J. Bot.">
        <title>Genome assembly and annotation for red clover (Trifolium pratense; Fabaceae).</title>
        <authorList>
            <person name="Istvanek J."/>
            <person name="Jaros M."/>
            <person name="Krenek A."/>
            <person name="Repkova J."/>
        </authorList>
    </citation>
    <scope>NUCLEOTIDE SEQUENCE [LARGE SCALE GENOMIC DNA]</scope>
    <source>
        <strain evidence="3">cv. Tatra</strain>
        <tissue evidence="2">Young leaves</tissue>
    </source>
</reference>
<feature type="non-terminal residue" evidence="2">
    <location>
        <position position="28"/>
    </location>
</feature>
<dbReference type="AlphaFoldDB" id="A0A2K3KGL1"/>
<accession>A0A2K3KGL1</accession>
<evidence type="ECO:0000313" key="2">
    <source>
        <dbReference type="EMBL" id="PNX65426.1"/>
    </source>
</evidence>
<reference evidence="2 3" key="2">
    <citation type="journal article" date="2017" name="Front. Plant Sci.">
        <title>Gene Classification and Mining of Molecular Markers Useful in Red Clover (Trifolium pratense) Breeding.</title>
        <authorList>
            <person name="Istvanek J."/>
            <person name="Dluhosova J."/>
            <person name="Dluhos P."/>
            <person name="Patkova L."/>
            <person name="Nedelnik J."/>
            <person name="Repkova J."/>
        </authorList>
    </citation>
    <scope>NUCLEOTIDE SEQUENCE [LARGE SCALE GENOMIC DNA]</scope>
    <source>
        <strain evidence="3">cv. Tatra</strain>
        <tissue evidence="2">Young leaves</tissue>
    </source>
</reference>
<gene>
    <name evidence="2" type="ORF">L195_g062594</name>
</gene>
<feature type="region of interest" description="Disordered" evidence="1">
    <location>
        <begin position="1"/>
        <end position="28"/>
    </location>
</feature>
<evidence type="ECO:0000313" key="3">
    <source>
        <dbReference type="Proteomes" id="UP000236291"/>
    </source>
</evidence>
<comment type="caution">
    <text evidence="2">The sequence shown here is derived from an EMBL/GenBank/DDBJ whole genome shotgun (WGS) entry which is preliminary data.</text>
</comment>